<dbReference type="RefSeq" id="WP_117273872.1">
    <property type="nucleotide sequence ID" value="NZ_LS992154.1"/>
</dbReference>
<evidence type="ECO:0000313" key="7">
    <source>
        <dbReference type="Proteomes" id="UP000258476"/>
    </source>
</evidence>
<sequence>MATGVTNNVNTVDLIRPGLEGVIKDDKVQVTLINSILGWCKVHIVDPIKTSKIVKSRAFQITMIVLGIILLVAGLALTFVLQGQLGKNAFLFLIPAVIGLIKLLATSVFMEQPCTPEKWRLCKRLLATTEDILDDGEMNNSNKIFTMESSETNITSDTSGS</sequence>
<organism evidence="6 7">
    <name type="scientific">Chlamydia poikilotherma</name>
    <dbReference type="NCBI Taxonomy" id="1967783"/>
    <lineage>
        <taxon>Bacteria</taxon>
        <taxon>Pseudomonadati</taxon>
        <taxon>Chlamydiota</taxon>
        <taxon>Chlamydiia</taxon>
        <taxon>Chlamydiales</taxon>
        <taxon>Chlamydiaceae</taxon>
        <taxon>Chlamydia/Chlamydophila group</taxon>
        <taxon>Chlamydia</taxon>
    </lineage>
</organism>
<evidence type="ECO:0000256" key="1">
    <source>
        <dbReference type="ARBA" id="ARBA00004141"/>
    </source>
</evidence>
<evidence type="ECO:0000256" key="4">
    <source>
        <dbReference type="ARBA" id="ARBA00023136"/>
    </source>
</evidence>
<keyword evidence="4 5" id="KW-0472">Membrane</keyword>
<proteinExistence type="predicted"/>
<keyword evidence="2 5" id="KW-0812">Transmembrane</keyword>
<name>A0A3B0Q6I5_9CHLA</name>
<gene>
    <name evidence="6" type="ORF">C834K_0199</name>
</gene>
<dbReference type="OrthoDB" id="18131at2"/>
<dbReference type="GO" id="GO:0019867">
    <property type="term" value="C:outer membrane"/>
    <property type="evidence" value="ECO:0007669"/>
    <property type="project" value="InterPro"/>
</dbReference>
<keyword evidence="3 5" id="KW-1133">Transmembrane helix</keyword>
<evidence type="ECO:0000256" key="3">
    <source>
        <dbReference type="ARBA" id="ARBA00022989"/>
    </source>
</evidence>
<dbReference type="Proteomes" id="UP000258476">
    <property type="component" value="Chromosome"/>
</dbReference>
<dbReference type="AlphaFoldDB" id="A0A3B0Q6I5"/>
<accession>A0A3B0Q6I5</accession>
<dbReference type="InterPro" id="IPR008436">
    <property type="entry name" value="SRP-like"/>
</dbReference>
<protein>
    <submittedName>
        <fullName evidence="6">Chlamydia 15 kDa cysteine-rich outer membrane protein (CRPA)</fullName>
    </submittedName>
</protein>
<keyword evidence="7" id="KW-1185">Reference proteome</keyword>
<feature type="transmembrane region" description="Helical" evidence="5">
    <location>
        <begin position="58"/>
        <end position="83"/>
    </location>
</feature>
<evidence type="ECO:0000256" key="2">
    <source>
        <dbReference type="ARBA" id="ARBA00022692"/>
    </source>
</evidence>
<evidence type="ECO:0000313" key="6">
    <source>
        <dbReference type="EMBL" id="SYX08677.1"/>
    </source>
</evidence>
<dbReference type="KEGG" id="chla:C834K_0199"/>
<dbReference type="Pfam" id="PF05745">
    <property type="entry name" value="CRPA"/>
    <property type="match status" value="1"/>
</dbReference>
<reference evidence="7" key="1">
    <citation type="submission" date="2017-11" db="EMBL/GenBank/DDBJ databases">
        <authorList>
            <person name="Seth-Smith MB H."/>
        </authorList>
    </citation>
    <scope>NUCLEOTIDE SEQUENCE [LARGE SCALE GENOMIC DNA]</scope>
</reference>
<dbReference type="EMBL" id="LS992154">
    <property type="protein sequence ID" value="SYX08677.1"/>
    <property type="molecule type" value="Genomic_DNA"/>
</dbReference>
<evidence type="ECO:0000256" key="5">
    <source>
        <dbReference type="SAM" id="Phobius"/>
    </source>
</evidence>
<comment type="subcellular location">
    <subcellularLocation>
        <location evidence="1">Membrane</location>
        <topology evidence="1">Multi-pass membrane protein</topology>
    </subcellularLocation>
</comment>
<feature type="transmembrane region" description="Helical" evidence="5">
    <location>
        <begin position="89"/>
        <end position="110"/>
    </location>
</feature>